<reference evidence="1" key="1">
    <citation type="journal article" date="2019" name="bioRxiv">
        <title>The Genome of the Zebra Mussel, Dreissena polymorpha: A Resource for Invasive Species Research.</title>
        <authorList>
            <person name="McCartney M.A."/>
            <person name="Auch B."/>
            <person name="Kono T."/>
            <person name="Mallez S."/>
            <person name="Zhang Y."/>
            <person name="Obille A."/>
            <person name="Becker A."/>
            <person name="Abrahante J.E."/>
            <person name="Garbe J."/>
            <person name="Badalamenti J.P."/>
            <person name="Herman A."/>
            <person name="Mangelson H."/>
            <person name="Liachko I."/>
            <person name="Sullivan S."/>
            <person name="Sone E.D."/>
            <person name="Koren S."/>
            <person name="Silverstein K.A.T."/>
            <person name="Beckman K.B."/>
            <person name="Gohl D.M."/>
        </authorList>
    </citation>
    <scope>NUCLEOTIDE SEQUENCE</scope>
    <source>
        <strain evidence="1">Duluth1</strain>
        <tissue evidence="1">Whole animal</tissue>
    </source>
</reference>
<proteinExistence type="predicted"/>
<dbReference type="AlphaFoldDB" id="A0A9D4BUU5"/>
<name>A0A9D4BUU5_DREPO</name>
<sequence>MDKNAFLSGKGVLHTLNGRGIETTSYCLLSGQSLELILVSVQLYGLQDELVVNDKGGKSDLLQLDGRVSEI</sequence>
<evidence type="ECO:0000313" key="2">
    <source>
        <dbReference type="Proteomes" id="UP000828390"/>
    </source>
</evidence>
<gene>
    <name evidence="1" type="ORF">DPMN_069252</name>
</gene>
<dbReference type="EMBL" id="JAIWYP010000014">
    <property type="protein sequence ID" value="KAH3709787.1"/>
    <property type="molecule type" value="Genomic_DNA"/>
</dbReference>
<reference evidence="1" key="2">
    <citation type="submission" date="2020-11" db="EMBL/GenBank/DDBJ databases">
        <authorList>
            <person name="McCartney M.A."/>
            <person name="Auch B."/>
            <person name="Kono T."/>
            <person name="Mallez S."/>
            <person name="Becker A."/>
            <person name="Gohl D.M."/>
            <person name="Silverstein K.A.T."/>
            <person name="Koren S."/>
            <person name="Bechman K.B."/>
            <person name="Herman A."/>
            <person name="Abrahante J.E."/>
            <person name="Garbe J."/>
        </authorList>
    </citation>
    <scope>NUCLEOTIDE SEQUENCE</scope>
    <source>
        <strain evidence="1">Duluth1</strain>
        <tissue evidence="1">Whole animal</tissue>
    </source>
</reference>
<dbReference type="Proteomes" id="UP000828390">
    <property type="component" value="Unassembled WGS sequence"/>
</dbReference>
<organism evidence="1 2">
    <name type="scientific">Dreissena polymorpha</name>
    <name type="common">Zebra mussel</name>
    <name type="synonym">Mytilus polymorpha</name>
    <dbReference type="NCBI Taxonomy" id="45954"/>
    <lineage>
        <taxon>Eukaryota</taxon>
        <taxon>Metazoa</taxon>
        <taxon>Spiralia</taxon>
        <taxon>Lophotrochozoa</taxon>
        <taxon>Mollusca</taxon>
        <taxon>Bivalvia</taxon>
        <taxon>Autobranchia</taxon>
        <taxon>Heteroconchia</taxon>
        <taxon>Euheterodonta</taxon>
        <taxon>Imparidentia</taxon>
        <taxon>Neoheterodontei</taxon>
        <taxon>Myida</taxon>
        <taxon>Dreissenoidea</taxon>
        <taxon>Dreissenidae</taxon>
        <taxon>Dreissena</taxon>
    </lineage>
</organism>
<accession>A0A9D4BUU5</accession>
<evidence type="ECO:0000313" key="1">
    <source>
        <dbReference type="EMBL" id="KAH3709787.1"/>
    </source>
</evidence>
<keyword evidence="2" id="KW-1185">Reference proteome</keyword>
<comment type="caution">
    <text evidence="1">The sequence shown here is derived from an EMBL/GenBank/DDBJ whole genome shotgun (WGS) entry which is preliminary data.</text>
</comment>
<protein>
    <submittedName>
        <fullName evidence="1">Uncharacterized protein</fullName>
    </submittedName>
</protein>